<reference evidence="2 3" key="1">
    <citation type="submission" date="2015-01" db="EMBL/GenBank/DDBJ databases">
        <title>Enhanced salinomycin production by adjusting the supply of polyketide extender units in Streptomyce albus DSM 41398.</title>
        <authorList>
            <person name="Lu C."/>
        </authorList>
    </citation>
    <scope>NUCLEOTIDE SEQUENCE [LARGE SCALE GENOMIC DNA]</scope>
    <source>
        <strain evidence="3">ATCC 21838 / DSM 41398 / FERM P-419 / JCM 4703 / NBRC 107858</strain>
    </source>
</reference>
<feature type="region of interest" description="Disordered" evidence="1">
    <location>
        <begin position="49"/>
        <end position="71"/>
    </location>
</feature>
<dbReference type="Proteomes" id="UP000031523">
    <property type="component" value="Chromosome"/>
</dbReference>
<proteinExistence type="predicted"/>
<gene>
    <name evidence="2" type="ORF">SLNWT_6723</name>
</gene>
<evidence type="ECO:0000313" key="2">
    <source>
        <dbReference type="EMBL" id="AJE87099.1"/>
    </source>
</evidence>
<dbReference type="EMBL" id="CP010519">
    <property type="protein sequence ID" value="AJE87099.1"/>
    <property type="molecule type" value="Genomic_DNA"/>
</dbReference>
<dbReference type="KEGG" id="sals:SLNWT_6723"/>
<evidence type="ECO:0000256" key="1">
    <source>
        <dbReference type="SAM" id="MobiDB-lite"/>
    </source>
</evidence>
<organism evidence="2 3">
    <name type="scientific">Streptomyces albus (strain ATCC 21838 / DSM 41398 / FERM P-419 / JCM 4703 / NBRC 107858)</name>
    <dbReference type="NCBI Taxonomy" id="1081613"/>
    <lineage>
        <taxon>Bacteria</taxon>
        <taxon>Bacillati</taxon>
        <taxon>Actinomycetota</taxon>
        <taxon>Actinomycetes</taxon>
        <taxon>Kitasatosporales</taxon>
        <taxon>Streptomycetaceae</taxon>
        <taxon>Streptomyces</taxon>
    </lineage>
</organism>
<accession>A0A0B5EZ70</accession>
<dbReference type="AlphaFoldDB" id="A0A0B5EZ70"/>
<keyword evidence="3" id="KW-1185">Reference proteome</keyword>
<name>A0A0B5EZ70_STRA4</name>
<evidence type="ECO:0000313" key="3">
    <source>
        <dbReference type="Proteomes" id="UP000031523"/>
    </source>
</evidence>
<protein>
    <submittedName>
        <fullName evidence="2">Uncharacterized protein</fullName>
    </submittedName>
</protein>
<sequence>MGPGGGAAALAARVQGWRGGAVGRRRWLAPAPRQWPDLAQSCPCPHFQDKIPVPRMGTRLRPGAGTRARNS</sequence>